<reference evidence="2 3" key="1">
    <citation type="journal article" date="2014" name="Genome Biol. Evol.">
        <title>The secreted proteins of Achlya hypogyna and Thraustotheca clavata identify the ancestral oomycete secretome and reveal gene acquisitions by horizontal gene transfer.</title>
        <authorList>
            <person name="Misner I."/>
            <person name="Blouin N."/>
            <person name="Leonard G."/>
            <person name="Richards T.A."/>
            <person name="Lane C.E."/>
        </authorList>
    </citation>
    <scope>NUCLEOTIDE SEQUENCE [LARGE SCALE GENOMIC DNA]</scope>
    <source>
        <strain evidence="2 3">ATCC 34112</strain>
    </source>
</reference>
<protein>
    <submittedName>
        <fullName evidence="2">Phosphatase 2C</fullName>
    </submittedName>
</protein>
<dbReference type="InterPro" id="IPR036457">
    <property type="entry name" value="PPM-type-like_dom_sf"/>
</dbReference>
<sequence length="121" mass="13723">MTDALSKGFTGLVILLTENHIFSANIGDSRCILSKAQNQTPSQIEIIVAAGATVFRGRVCGRLDVSRSFRDFWYKRNEEGKPENKFYEHIVIAEPCVNVQQSLSYFFQKNFKGHSNYDIQA</sequence>
<dbReference type="EMBL" id="JNBS01000145">
    <property type="protein sequence ID" value="OQS07721.1"/>
    <property type="molecule type" value="Genomic_DNA"/>
</dbReference>
<evidence type="ECO:0000259" key="1">
    <source>
        <dbReference type="PROSITE" id="PS51746"/>
    </source>
</evidence>
<dbReference type="Pfam" id="PF00481">
    <property type="entry name" value="PP2C"/>
    <property type="match status" value="1"/>
</dbReference>
<dbReference type="PROSITE" id="PS51746">
    <property type="entry name" value="PPM_2"/>
    <property type="match status" value="1"/>
</dbReference>
<dbReference type="Gene3D" id="3.60.40.10">
    <property type="entry name" value="PPM-type phosphatase domain"/>
    <property type="match status" value="1"/>
</dbReference>
<evidence type="ECO:0000313" key="3">
    <source>
        <dbReference type="Proteomes" id="UP000243217"/>
    </source>
</evidence>
<keyword evidence="3" id="KW-1185">Reference proteome</keyword>
<accession>A0A1W0ABZ3</accession>
<dbReference type="AlphaFoldDB" id="A0A1W0ABZ3"/>
<comment type="caution">
    <text evidence="2">The sequence shown here is derived from an EMBL/GenBank/DDBJ whole genome shotgun (WGS) entry which is preliminary data.</text>
</comment>
<feature type="domain" description="PPM-type phosphatase" evidence="1">
    <location>
        <begin position="1"/>
        <end position="121"/>
    </location>
</feature>
<dbReference type="OrthoDB" id="10264738at2759"/>
<name>A0A1W0ABZ3_9STRA</name>
<dbReference type="InterPro" id="IPR001932">
    <property type="entry name" value="PPM-type_phosphatase-like_dom"/>
</dbReference>
<dbReference type="Proteomes" id="UP000243217">
    <property type="component" value="Unassembled WGS sequence"/>
</dbReference>
<dbReference type="SUPFAM" id="SSF81606">
    <property type="entry name" value="PP2C-like"/>
    <property type="match status" value="1"/>
</dbReference>
<gene>
    <name evidence="2" type="ORF">THRCLA_00284</name>
</gene>
<dbReference type="STRING" id="74557.A0A1W0ABZ3"/>
<organism evidence="2 3">
    <name type="scientific">Thraustotheca clavata</name>
    <dbReference type="NCBI Taxonomy" id="74557"/>
    <lineage>
        <taxon>Eukaryota</taxon>
        <taxon>Sar</taxon>
        <taxon>Stramenopiles</taxon>
        <taxon>Oomycota</taxon>
        <taxon>Saprolegniomycetes</taxon>
        <taxon>Saprolegniales</taxon>
        <taxon>Achlyaceae</taxon>
        <taxon>Thraustotheca</taxon>
    </lineage>
</organism>
<evidence type="ECO:0000313" key="2">
    <source>
        <dbReference type="EMBL" id="OQS07721.1"/>
    </source>
</evidence>
<proteinExistence type="predicted"/>